<evidence type="ECO:0000313" key="11">
    <source>
        <dbReference type="Proteomes" id="UP000199424"/>
    </source>
</evidence>
<dbReference type="InterPro" id="IPR029052">
    <property type="entry name" value="Metallo-depent_PP-like"/>
</dbReference>
<dbReference type="PIRSF" id="PIRSF000903">
    <property type="entry name" value="B5n-ttraPtase_sm"/>
    <property type="match status" value="1"/>
</dbReference>
<evidence type="ECO:0000259" key="9">
    <source>
        <dbReference type="Pfam" id="PF00149"/>
    </source>
</evidence>
<dbReference type="Proteomes" id="UP000199424">
    <property type="component" value="Unassembled WGS sequence"/>
</dbReference>
<dbReference type="InterPro" id="IPR004617">
    <property type="entry name" value="ApaH"/>
</dbReference>
<evidence type="ECO:0000256" key="6">
    <source>
        <dbReference type="ARBA" id="ARBA00032248"/>
    </source>
</evidence>
<dbReference type="Pfam" id="PF00149">
    <property type="entry name" value="Metallophos"/>
    <property type="match status" value="1"/>
</dbReference>
<accession>A0A1I6HXX6</accession>
<dbReference type="NCBIfam" id="TIGR00668">
    <property type="entry name" value="apaH"/>
    <property type="match status" value="1"/>
</dbReference>
<dbReference type="InterPro" id="IPR004843">
    <property type="entry name" value="Calcineurin-like_PHP"/>
</dbReference>
<dbReference type="AlphaFoldDB" id="A0A1I6HXX6"/>
<dbReference type="NCBIfam" id="NF001204">
    <property type="entry name" value="PRK00166.1"/>
    <property type="match status" value="1"/>
</dbReference>
<evidence type="ECO:0000256" key="3">
    <source>
        <dbReference type="ARBA" id="ARBA00012506"/>
    </source>
</evidence>
<organism evidence="10 11">
    <name type="scientific">Pseudidiomarina maritima</name>
    <dbReference type="NCBI Taxonomy" id="519453"/>
    <lineage>
        <taxon>Bacteria</taxon>
        <taxon>Pseudomonadati</taxon>
        <taxon>Pseudomonadota</taxon>
        <taxon>Gammaproteobacteria</taxon>
        <taxon>Alteromonadales</taxon>
        <taxon>Idiomarinaceae</taxon>
        <taxon>Pseudidiomarina</taxon>
    </lineage>
</organism>
<evidence type="ECO:0000256" key="5">
    <source>
        <dbReference type="ARBA" id="ARBA00031248"/>
    </source>
</evidence>
<dbReference type="PANTHER" id="PTHR40942:SF4">
    <property type="entry name" value="CYTOCHROME C5"/>
    <property type="match status" value="1"/>
</dbReference>
<evidence type="ECO:0000256" key="2">
    <source>
        <dbReference type="ARBA" id="ARBA00005419"/>
    </source>
</evidence>
<evidence type="ECO:0000256" key="8">
    <source>
        <dbReference type="ARBA" id="ARBA00049417"/>
    </source>
</evidence>
<evidence type="ECO:0000313" key="10">
    <source>
        <dbReference type="EMBL" id="SFR59258.1"/>
    </source>
</evidence>
<reference evidence="11" key="1">
    <citation type="submission" date="2016-10" db="EMBL/GenBank/DDBJ databases">
        <authorList>
            <person name="Varghese N."/>
            <person name="Submissions S."/>
        </authorList>
    </citation>
    <scope>NUCLEOTIDE SEQUENCE [LARGE SCALE GENOMIC DNA]</scope>
    <source>
        <strain evidence="11">CGMCC 1.7285</strain>
    </source>
</reference>
<dbReference type="GO" id="GO:0008803">
    <property type="term" value="F:bis(5'-nucleosyl)-tetraphosphatase (symmetrical) activity"/>
    <property type="evidence" value="ECO:0007669"/>
    <property type="project" value="UniProtKB-EC"/>
</dbReference>
<protein>
    <recommendedName>
        <fullName evidence="3">bis(5'-nucleosyl)-tetraphosphatase (symmetrical)</fullName>
        <ecNumber evidence="3">3.6.1.41</ecNumber>
    </recommendedName>
    <alternativeName>
        <fullName evidence="6">Ap4A hydrolase</fullName>
    </alternativeName>
    <alternativeName>
        <fullName evidence="5">Diadenosine 5',5'''-P1,P4-tetraphosphate pyrophosphohydrolase</fullName>
    </alternativeName>
    <alternativeName>
        <fullName evidence="7">Diadenosine tetraphosphatase</fullName>
    </alternativeName>
</protein>
<proteinExistence type="inferred from homology"/>
<sequence length="278" mass="31553">MARYLVGDIQGCAAPLKQALKQVNFDAKFDELWCVGDLIGRGPNPLECLELLRDLGHATKIVLGNHDLNLLAVLSGVRDAHPNDRLQSLIQLTDSEKRDWIDWLVHQPLLIRSDDNLVMTHAGVYPWWTVAEAESYAHEVSEALKAAWRANRLDKFLVAMYGNEPAQWSSTLQGMDRIRFFINVFTRMRFCDLSGHLNFSVKSAPTDQQVPSHLKPWFELWDVSEYTLVFGHWAALMGNTFRDDIIGLDTGCVWGKYLTVMRWPDGHRTMVPASTSSA</sequence>
<comment type="similarity">
    <text evidence="2">Belongs to the Ap4A hydrolase family.</text>
</comment>
<evidence type="ECO:0000256" key="4">
    <source>
        <dbReference type="ARBA" id="ARBA00022801"/>
    </source>
</evidence>
<keyword evidence="4" id="KW-0378">Hydrolase</keyword>
<evidence type="ECO:0000256" key="1">
    <source>
        <dbReference type="ARBA" id="ARBA00003413"/>
    </source>
</evidence>
<feature type="domain" description="Calcineurin-like phosphoesterase" evidence="9">
    <location>
        <begin position="5"/>
        <end position="144"/>
    </location>
</feature>
<dbReference type="EC" id="3.6.1.41" evidence="3"/>
<name>A0A1I6HXX6_9GAMM</name>
<dbReference type="SUPFAM" id="SSF56300">
    <property type="entry name" value="Metallo-dependent phosphatases"/>
    <property type="match status" value="1"/>
</dbReference>
<dbReference type="PANTHER" id="PTHR40942">
    <property type="match status" value="1"/>
</dbReference>
<comment type="function">
    <text evidence="1">Hydrolyzes diadenosine 5',5'''-P1,P4-tetraphosphate to yield ADP.</text>
</comment>
<evidence type="ECO:0000256" key="7">
    <source>
        <dbReference type="ARBA" id="ARBA00033210"/>
    </source>
</evidence>
<keyword evidence="11" id="KW-1185">Reference proteome</keyword>
<dbReference type="EMBL" id="FOYU01000004">
    <property type="protein sequence ID" value="SFR59258.1"/>
    <property type="molecule type" value="Genomic_DNA"/>
</dbReference>
<dbReference type="Gene3D" id="3.60.21.10">
    <property type="match status" value="1"/>
</dbReference>
<gene>
    <name evidence="10" type="ORF">SAMN04488070_2232</name>
</gene>
<dbReference type="RefSeq" id="WP_092858565.1">
    <property type="nucleotide sequence ID" value="NZ_FOYU01000004.1"/>
</dbReference>
<comment type="catalytic activity">
    <reaction evidence="8">
        <text>P(1),P(4)-bis(5'-adenosyl) tetraphosphate + H2O = 2 ADP + 2 H(+)</text>
        <dbReference type="Rhea" id="RHEA:24252"/>
        <dbReference type="ChEBI" id="CHEBI:15377"/>
        <dbReference type="ChEBI" id="CHEBI:15378"/>
        <dbReference type="ChEBI" id="CHEBI:58141"/>
        <dbReference type="ChEBI" id="CHEBI:456216"/>
        <dbReference type="EC" id="3.6.1.41"/>
    </reaction>
</comment>